<name>A0ABZ2Y3P9_9FIRM</name>
<protein>
    <submittedName>
        <fullName evidence="1">Uncharacterized protein</fullName>
    </submittedName>
</protein>
<dbReference type="EMBL" id="CP121687">
    <property type="protein sequence ID" value="WZL69981.1"/>
    <property type="molecule type" value="Genomic_DNA"/>
</dbReference>
<keyword evidence="2" id="KW-1185">Reference proteome</keyword>
<reference evidence="1 2" key="1">
    <citation type="submission" date="2023-03" db="EMBL/GenBank/DDBJ databases">
        <title>Novel Species.</title>
        <authorList>
            <person name="Ma S."/>
        </authorList>
    </citation>
    <scope>NUCLEOTIDE SEQUENCE [LARGE SCALE GENOMIC DNA]</scope>
    <source>
        <strain evidence="1 2">LIND6LT2</strain>
    </source>
</reference>
<accession>A0ABZ2Y3P9</accession>
<proteinExistence type="predicted"/>
<dbReference type="RefSeq" id="WP_341876944.1">
    <property type="nucleotide sequence ID" value="NZ_CP121687.1"/>
</dbReference>
<evidence type="ECO:0000313" key="2">
    <source>
        <dbReference type="Proteomes" id="UP001486565"/>
    </source>
</evidence>
<gene>
    <name evidence="1" type="ORF">QBE51_00170</name>
</gene>
<dbReference type="Proteomes" id="UP001486565">
    <property type="component" value="Chromosome"/>
</dbReference>
<sequence>MLNNSLILESYYQYQESIDTRAIDYEPQEFKQVQDQLGKALDKLEALLPKDSDAFSDIDEAIGAIIAYESRRCYFAGFTNGANLIMDIKK</sequence>
<organism evidence="1 2">
    <name type="scientific">Defluviitalea saccharophila</name>
    <dbReference type="NCBI Taxonomy" id="879970"/>
    <lineage>
        <taxon>Bacteria</taxon>
        <taxon>Bacillati</taxon>
        <taxon>Bacillota</taxon>
        <taxon>Clostridia</taxon>
        <taxon>Lachnospirales</taxon>
        <taxon>Defluviitaleaceae</taxon>
        <taxon>Defluviitalea</taxon>
    </lineage>
</organism>
<evidence type="ECO:0000313" key="1">
    <source>
        <dbReference type="EMBL" id="WZL69981.1"/>
    </source>
</evidence>